<protein>
    <submittedName>
        <fullName evidence="1">Uncharacterized protein</fullName>
    </submittedName>
</protein>
<sequence length="224" mass="25972">MNYKKNILFFFLGLPLVIHSQRSSVDVQVGTIIGYSNIQGGKDFTELTFIGNIHNPSLYFSLSYKIQNNLYVKGGAYLQSFSYKYSINSIDLLNRPVVINYSYLSTNSPVFINLELPINRTYSNIGIGLFTSFLIDQKLRIQNIKDFTVPFFTPAYSDFKLKKTNYGIMLSLNQSMYSWELSNVDLNLRYEIGLRNMNFNNDSNEVYTRYLGLSLLWNINLTRR</sequence>
<keyword evidence="2" id="KW-1185">Reference proteome</keyword>
<dbReference type="AlphaFoldDB" id="A0A5C6S1M6"/>
<gene>
    <name evidence="1" type="ORF">FRY97_02570</name>
</gene>
<reference evidence="1 2" key="1">
    <citation type="submission" date="2019-08" db="EMBL/GenBank/DDBJ databases">
        <title>Genome of Phaeodactylibacter luteus.</title>
        <authorList>
            <person name="Bowman J.P."/>
        </authorList>
    </citation>
    <scope>NUCLEOTIDE SEQUENCE [LARGE SCALE GENOMIC DNA]</scope>
    <source>
        <strain evidence="1 2">KCTC 42180</strain>
    </source>
</reference>
<name>A0A5C6S1M6_9BACT</name>
<proteinExistence type="predicted"/>
<dbReference type="Proteomes" id="UP000321580">
    <property type="component" value="Unassembled WGS sequence"/>
</dbReference>
<dbReference type="RefSeq" id="WP_147165860.1">
    <property type="nucleotide sequence ID" value="NZ_VOOR01000004.1"/>
</dbReference>
<accession>A0A5C6S1M6</accession>
<evidence type="ECO:0000313" key="2">
    <source>
        <dbReference type="Proteomes" id="UP000321580"/>
    </source>
</evidence>
<comment type="caution">
    <text evidence="1">The sequence shown here is derived from an EMBL/GenBank/DDBJ whole genome shotgun (WGS) entry which is preliminary data.</text>
</comment>
<evidence type="ECO:0000313" key="1">
    <source>
        <dbReference type="EMBL" id="TXB68283.1"/>
    </source>
</evidence>
<dbReference type="OrthoDB" id="1420456at2"/>
<dbReference type="EMBL" id="VOOR01000004">
    <property type="protein sequence ID" value="TXB68283.1"/>
    <property type="molecule type" value="Genomic_DNA"/>
</dbReference>
<organism evidence="1 2">
    <name type="scientific">Phaeodactylibacter luteus</name>
    <dbReference type="NCBI Taxonomy" id="1564516"/>
    <lineage>
        <taxon>Bacteria</taxon>
        <taxon>Pseudomonadati</taxon>
        <taxon>Bacteroidota</taxon>
        <taxon>Saprospiria</taxon>
        <taxon>Saprospirales</taxon>
        <taxon>Haliscomenobacteraceae</taxon>
        <taxon>Phaeodactylibacter</taxon>
    </lineage>
</organism>